<evidence type="ECO:0000256" key="1">
    <source>
        <dbReference type="ARBA" id="ARBA00005870"/>
    </source>
</evidence>
<feature type="binding site" evidence="8">
    <location>
        <begin position="88"/>
        <end position="92"/>
    </location>
    <ligand>
        <name>GTP</name>
        <dbReference type="ChEBI" id="CHEBI:37565"/>
    </ligand>
</feature>
<keyword evidence="8" id="KW-0963">Cytoplasm</keyword>
<keyword evidence="4 8" id="KW-0251">Elongation factor</keyword>
<evidence type="ECO:0000256" key="5">
    <source>
        <dbReference type="ARBA" id="ARBA00022917"/>
    </source>
</evidence>
<dbReference type="SMART" id="SM00889">
    <property type="entry name" value="EFG_IV"/>
    <property type="match status" value="1"/>
</dbReference>
<dbReference type="Gene3D" id="3.30.230.10">
    <property type="match status" value="1"/>
</dbReference>
<protein>
    <recommendedName>
        <fullName evidence="2 8">Elongation factor G</fullName>
        <shortName evidence="8">EF-G</shortName>
    </recommendedName>
</protein>
<dbReference type="InterPro" id="IPR005225">
    <property type="entry name" value="Small_GTP-bd"/>
</dbReference>
<dbReference type="RefSeq" id="WP_117319672.1">
    <property type="nucleotide sequence ID" value="NZ_QQSW01000034.1"/>
</dbReference>
<dbReference type="PANTHER" id="PTHR43261">
    <property type="entry name" value="TRANSLATION ELONGATION FACTOR G-RELATED"/>
    <property type="match status" value="1"/>
</dbReference>
<sequence length="703" mass="77495">MARKTPIARYRNIGICAHVDAGKTTTTERVLFYTGLSHKIGEVHDGAATTDWMEQEQERGITITSAAVTCFWQGMNQQFDQHRINIIDTPGHVDFTIEVERSLRVLDGAVVVLCGSSGVQPQTETVWRQANKYEVPRMVFVNKMDRAGADFRWVVGQLKTRLGATAVPLQMTIGAEDEFKGVIDLVTNQAIYWNEDDFGMTYETGDIPADMADEVAEMREFMIESAAEADDELMNKYLEGGELTVEEIKRGIRKRTLANEIVPVLGGSAFKNKGVQAMLDAVIEYLPSPTEVKAIEGTLLDKDDTVERRLADDSEPFSALAFKIATDPFVGTLTFFRVYSGRLESGTAVYNSVKQKKERVGRMVQMHANSREEIKEVLAGDIAAAVGLKDVTTGDTLCDQAHPIVLERMEFPEPVISVAVEPKSKADQEKMGIALGKLAQEDPSFRVKTDEETGQTIISGMGELHLDIIVDRMRREFSVEANIGQPQVAYREAIRNTSEIEGKFVRQSGGRGQYGHVWVRFEPGEDSNAEGLEFVNEIVGGVVPREYIPAVQKGIEEQMQNGVLAGYPLLGLKASLYDGSFHDVDSNEMAFKIAASMATKKLSSEGGAVLLEPIMKVEVVTPEENMGDVVGDLNRRRGLIAGMDETPAGKVINAEVPLAEMFGYATDLRSATQGRATYTMEFAKYSEAPNNIAQEIISKSQTR</sequence>
<keyword evidence="6 8" id="KW-0342">GTP-binding</keyword>
<dbReference type="Pfam" id="PF03144">
    <property type="entry name" value="GTP_EFTU_D2"/>
    <property type="match status" value="1"/>
</dbReference>
<keyword evidence="3 8" id="KW-0547">Nucleotide-binding</keyword>
<feature type="domain" description="Tr-type G" evidence="9">
    <location>
        <begin position="8"/>
        <end position="290"/>
    </location>
</feature>
<dbReference type="GO" id="GO:0005737">
    <property type="term" value="C:cytoplasm"/>
    <property type="evidence" value="ECO:0007669"/>
    <property type="project" value="UniProtKB-SubCell"/>
</dbReference>
<evidence type="ECO:0000313" key="10">
    <source>
        <dbReference type="EMBL" id="TCO70057.1"/>
    </source>
</evidence>
<dbReference type="InterPro" id="IPR020568">
    <property type="entry name" value="Ribosomal_Su5_D2-typ_SF"/>
</dbReference>
<evidence type="ECO:0000256" key="7">
    <source>
        <dbReference type="ARBA" id="ARBA00024731"/>
    </source>
</evidence>
<dbReference type="PROSITE" id="PS51722">
    <property type="entry name" value="G_TR_2"/>
    <property type="match status" value="1"/>
</dbReference>
<dbReference type="OrthoDB" id="9801472at2"/>
<dbReference type="NCBIfam" id="TIGR00484">
    <property type="entry name" value="EF-G"/>
    <property type="match status" value="1"/>
</dbReference>
<dbReference type="FunFam" id="3.30.70.870:FF:000001">
    <property type="entry name" value="Elongation factor G"/>
    <property type="match status" value="1"/>
</dbReference>
<dbReference type="InterPro" id="IPR000640">
    <property type="entry name" value="EFG_V-like"/>
</dbReference>
<dbReference type="Gene3D" id="3.40.50.300">
    <property type="entry name" value="P-loop containing nucleotide triphosphate hydrolases"/>
    <property type="match status" value="1"/>
</dbReference>
<evidence type="ECO:0000256" key="3">
    <source>
        <dbReference type="ARBA" id="ARBA00022741"/>
    </source>
</evidence>
<dbReference type="FunFam" id="3.40.50.300:FF:000029">
    <property type="entry name" value="Elongation factor G"/>
    <property type="match status" value="1"/>
</dbReference>
<dbReference type="CDD" id="cd01434">
    <property type="entry name" value="EFG_mtEFG1_IV"/>
    <property type="match status" value="1"/>
</dbReference>
<dbReference type="Gene3D" id="3.30.70.240">
    <property type="match status" value="1"/>
</dbReference>
<dbReference type="CDD" id="cd04088">
    <property type="entry name" value="EFG_mtEFG_II"/>
    <property type="match status" value="1"/>
</dbReference>
<dbReference type="InterPro" id="IPR009022">
    <property type="entry name" value="EFG_III"/>
</dbReference>
<feature type="binding site" evidence="8">
    <location>
        <begin position="17"/>
        <end position="24"/>
    </location>
    <ligand>
        <name>GTP</name>
        <dbReference type="ChEBI" id="CHEBI:37565"/>
    </ligand>
</feature>
<feature type="binding site" evidence="8">
    <location>
        <begin position="142"/>
        <end position="145"/>
    </location>
    <ligand>
        <name>GTP</name>
        <dbReference type="ChEBI" id="CHEBI:37565"/>
    </ligand>
</feature>
<dbReference type="GO" id="GO:0005525">
    <property type="term" value="F:GTP binding"/>
    <property type="evidence" value="ECO:0007669"/>
    <property type="project" value="UniProtKB-UniRule"/>
</dbReference>
<dbReference type="AlphaFoldDB" id="A0A4R2KD57"/>
<dbReference type="SUPFAM" id="SSF50447">
    <property type="entry name" value="Translation proteins"/>
    <property type="match status" value="1"/>
</dbReference>
<dbReference type="HAMAP" id="MF_00054_B">
    <property type="entry name" value="EF_G_EF_2_B"/>
    <property type="match status" value="1"/>
</dbReference>
<dbReference type="SUPFAM" id="SSF54211">
    <property type="entry name" value="Ribosomal protein S5 domain 2-like"/>
    <property type="match status" value="1"/>
</dbReference>
<dbReference type="InterPro" id="IPR009000">
    <property type="entry name" value="Transl_B-barrel_sf"/>
</dbReference>
<accession>A0A4R2KD57</accession>
<dbReference type="Proteomes" id="UP000294980">
    <property type="component" value="Unassembled WGS sequence"/>
</dbReference>
<comment type="caution">
    <text evidence="10">The sequence shown here is derived from an EMBL/GenBank/DDBJ whole genome shotgun (WGS) entry which is preliminary data.</text>
</comment>
<dbReference type="InterPro" id="IPR035649">
    <property type="entry name" value="EFG_V"/>
</dbReference>
<dbReference type="PRINTS" id="PR00315">
    <property type="entry name" value="ELONGATNFCT"/>
</dbReference>
<dbReference type="Gene3D" id="3.30.70.870">
    <property type="entry name" value="Elongation Factor G (Translational Gtpase), domain 3"/>
    <property type="match status" value="1"/>
</dbReference>
<dbReference type="NCBIfam" id="NF009381">
    <property type="entry name" value="PRK12740.1-5"/>
    <property type="match status" value="1"/>
</dbReference>
<dbReference type="CDD" id="cd03713">
    <property type="entry name" value="EFG_mtEFG_C"/>
    <property type="match status" value="1"/>
</dbReference>
<dbReference type="Pfam" id="PF00009">
    <property type="entry name" value="GTP_EFTU"/>
    <property type="match status" value="1"/>
</dbReference>
<keyword evidence="5 8" id="KW-0648">Protein biosynthesis</keyword>
<dbReference type="Pfam" id="PF14492">
    <property type="entry name" value="EFG_III"/>
    <property type="match status" value="1"/>
</dbReference>
<dbReference type="InterPro" id="IPR014721">
    <property type="entry name" value="Ribsml_uS5_D2-typ_fold_subgr"/>
</dbReference>
<evidence type="ECO:0000259" key="9">
    <source>
        <dbReference type="PROSITE" id="PS51722"/>
    </source>
</evidence>
<dbReference type="SUPFAM" id="SSF54980">
    <property type="entry name" value="EF-G C-terminal domain-like"/>
    <property type="match status" value="2"/>
</dbReference>
<organism evidence="10 11">
    <name type="scientific">Chromatocurvus halotolerans</name>
    <dbReference type="NCBI Taxonomy" id="1132028"/>
    <lineage>
        <taxon>Bacteria</taxon>
        <taxon>Pseudomonadati</taxon>
        <taxon>Pseudomonadota</taxon>
        <taxon>Gammaproteobacteria</taxon>
        <taxon>Cellvibrionales</taxon>
        <taxon>Halieaceae</taxon>
        <taxon>Chromatocurvus</taxon>
    </lineage>
</organism>
<dbReference type="PROSITE" id="PS00301">
    <property type="entry name" value="G_TR_1"/>
    <property type="match status" value="1"/>
</dbReference>
<dbReference type="SUPFAM" id="SSF52540">
    <property type="entry name" value="P-loop containing nucleoside triphosphate hydrolases"/>
    <property type="match status" value="1"/>
</dbReference>
<evidence type="ECO:0000256" key="8">
    <source>
        <dbReference type="HAMAP-Rule" id="MF_00054"/>
    </source>
</evidence>
<name>A0A4R2KD57_9GAMM</name>
<dbReference type="GO" id="GO:0032790">
    <property type="term" value="P:ribosome disassembly"/>
    <property type="evidence" value="ECO:0007669"/>
    <property type="project" value="TreeGrafter"/>
</dbReference>
<dbReference type="InterPro" id="IPR047872">
    <property type="entry name" value="EFG_IV"/>
</dbReference>
<evidence type="ECO:0000256" key="6">
    <source>
        <dbReference type="ARBA" id="ARBA00023134"/>
    </source>
</evidence>
<dbReference type="FunFam" id="3.30.230.10:FF:000003">
    <property type="entry name" value="Elongation factor G"/>
    <property type="match status" value="1"/>
</dbReference>
<comment type="function">
    <text evidence="7 8">Catalyzes the GTP-dependent ribosomal translocation step during translation elongation. During this step, the ribosome changes from the pre-translocational (PRE) to the post-translocational (POST) state as the newly formed A-site-bound peptidyl-tRNA and P-site-bound deacylated tRNA move to the P and E sites, respectively. Catalyzes the coordinated movement of the two tRNA molecules, the mRNA and conformational changes in the ribosome.</text>
</comment>
<dbReference type="InterPro" id="IPR041095">
    <property type="entry name" value="EFG_II"/>
</dbReference>
<dbReference type="InterPro" id="IPR035647">
    <property type="entry name" value="EFG_III/V"/>
</dbReference>
<dbReference type="GO" id="GO:0003746">
    <property type="term" value="F:translation elongation factor activity"/>
    <property type="evidence" value="ECO:0007669"/>
    <property type="project" value="UniProtKB-UniRule"/>
</dbReference>
<comment type="subcellular location">
    <subcellularLocation>
        <location evidence="8">Cytoplasm</location>
    </subcellularLocation>
</comment>
<dbReference type="SMART" id="SM00838">
    <property type="entry name" value="EFG_C"/>
    <property type="match status" value="1"/>
</dbReference>
<dbReference type="InterPro" id="IPR027417">
    <property type="entry name" value="P-loop_NTPase"/>
</dbReference>
<dbReference type="GO" id="GO:0003924">
    <property type="term" value="F:GTPase activity"/>
    <property type="evidence" value="ECO:0007669"/>
    <property type="project" value="InterPro"/>
</dbReference>
<dbReference type="FunFam" id="2.40.30.10:FF:000006">
    <property type="entry name" value="Elongation factor G"/>
    <property type="match status" value="1"/>
</dbReference>
<dbReference type="Gene3D" id="2.40.30.10">
    <property type="entry name" value="Translation factors"/>
    <property type="match status" value="1"/>
</dbReference>
<dbReference type="PANTHER" id="PTHR43261:SF1">
    <property type="entry name" value="RIBOSOME-RELEASING FACTOR 2, MITOCHONDRIAL"/>
    <property type="match status" value="1"/>
</dbReference>
<dbReference type="InterPro" id="IPR000795">
    <property type="entry name" value="T_Tr_GTP-bd_dom"/>
</dbReference>
<dbReference type="InterPro" id="IPR005517">
    <property type="entry name" value="Transl_elong_EFG/EF2_IV"/>
</dbReference>
<comment type="similarity">
    <text evidence="1 8">Belongs to the TRAFAC class translation factor GTPase superfamily. Classic translation factor GTPase family. EF-G/EF-2 subfamily.</text>
</comment>
<dbReference type="InterPro" id="IPR004161">
    <property type="entry name" value="EFTu-like_2"/>
</dbReference>
<dbReference type="Pfam" id="PF03764">
    <property type="entry name" value="EFG_IV"/>
    <property type="match status" value="1"/>
</dbReference>
<dbReference type="InterPro" id="IPR004540">
    <property type="entry name" value="Transl_elong_EFG/EF2"/>
</dbReference>
<dbReference type="GO" id="GO:0097216">
    <property type="term" value="F:guanosine tetraphosphate binding"/>
    <property type="evidence" value="ECO:0007669"/>
    <property type="project" value="UniProtKB-ARBA"/>
</dbReference>
<dbReference type="CDD" id="cd01886">
    <property type="entry name" value="EF-G"/>
    <property type="match status" value="1"/>
</dbReference>
<keyword evidence="11" id="KW-1185">Reference proteome</keyword>
<reference evidence="10 11" key="1">
    <citation type="submission" date="2019-03" db="EMBL/GenBank/DDBJ databases">
        <title>Genomic Encyclopedia of Type Strains, Phase IV (KMG-IV): sequencing the most valuable type-strain genomes for metagenomic binning, comparative biology and taxonomic classification.</title>
        <authorList>
            <person name="Goeker M."/>
        </authorList>
    </citation>
    <scope>NUCLEOTIDE SEQUENCE [LARGE SCALE GENOMIC DNA]</scope>
    <source>
        <strain evidence="10 11">DSM 23344</strain>
    </source>
</reference>
<dbReference type="Pfam" id="PF00679">
    <property type="entry name" value="EFG_C"/>
    <property type="match status" value="1"/>
</dbReference>
<dbReference type="FunFam" id="3.30.70.240:FF:000001">
    <property type="entry name" value="Elongation factor G"/>
    <property type="match status" value="1"/>
</dbReference>
<dbReference type="InterPro" id="IPR031157">
    <property type="entry name" value="G_TR_CS"/>
</dbReference>
<gene>
    <name evidence="8" type="primary">fusA</name>
    <name evidence="10" type="ORF">EV688_12813</name>
</gene>
<dbReference type="NCBIfam" id="TIGR00231">
    <property type="entry name" value="small_GTP"/>
    <property type="match status" value="1"/>
</dbReference>
<dbReference type="EMBL" id="SLWX01000028">
    <property type="protein sequence ID" value="TCO70057.1"/>
    <property type="molecule type" value="Genomic_DNA"/>
</dbReference>
<dbReference type="CDD" id="cd16262">
    <property type="entry name" value="EFG_III"/>
    <property type="match status" value="1"/>
</dbReference>
<evidence type="ECO:0000313" key="11">
    <source>
        <dbReference type="Proteomes" id="UP000294980"/>
    </source>
</evidence>
<evidence type="ECO:0000256" key="4">
    <source>
        <dbReference type="ARBA" id="ARBA00022768"/>
    </source>
</evidence>
<evidence type="ECO:0000256" key="2">
    <source>
        <dbReference type="ARBA" id="ARBA00017872"/>
    </source>
</evidence>
<proteinExistence type="inferred from homology"/>